<reference evidence="5" key="1">
    <citation type="submission" date="2016-10" db="EMBL/GenBank/DDBJ databases">
        <authorList>
            <person name="Varghese N."/>
            <person name="Submissions S."/>
        </authorList>
    </citation>
    <scope>NUCLEOTIDE SEQUENCE [LARGE SCALE GENOMIC DNA]</scope>
    <source>
        <strain evidence="5">DSM 24729</strain>
    </source>
</reference>
<dbReference type="Pfam" id="PF13439">
    <property type="entry name" value="Glyco_transf_4"/>
    <property type="match status" value="1"/>
</dbReference>
<gene>
    <name evidence="4" type="ORF">SAMN04487992_105312</name>
</gene>
<dbReference type="Pfam" id="PF00534">
    <property type="entry name" value="Glycos_transf_1"/>
    <property type="match status" value="1"/>
</dbReference>
<protein>
    <submittedName>
        <fullName evidence="4">Glycosyltransferase involved in cell wall bisynthesis</fullName>
    </submittedName>
</protein>
<dbReference type="eggNOG" id="COG0438">
    <property type="taxonomic scope" value="Bacteria"/>
</dbReference>
<keyword evidence="5" id="KW-1185">Reference proteome</keyword>
<dbReference type="Proteomes" id="UP000182114">
    <property type="component" value="Unassembled WGS sequence"/>
</dbReference>
<dbReference type="EMBL" id="FNBD01000005">
    <property type="protein sequence ID" value="SDE96115.1"/>
    <property type="molecule type" value="Genomic_DNA"/>
</dbReference>
<dbReference type="AlphaFoldDB" id="A0A1G7H6W5"/>
<dbReference type="GO" id="GO:0016757">
    <property type="term" value="F:glycosyltransferase activity"/>
    <property type="evidence" value="ECO:0007669"/>
    <property type="project" value="InterPro"/>
</dbReference>
<dbReference type="PANTHER" id="PTHR46401">
    <property type="entry name" value="GLYCOSYLTRANSFERASE WBBK-RELATED"/>
    <property type="match status" value="1"/>
</dbReference>
<evidence type="ECO:0000259" key="3">
    <source>
        <dbReference type="Pfam" id="PF13439"/>
    </source>
</evidence>
<dbReference type="SUPFAM" id="SSF53756">
    <property type="entry name" value="UDP-Glycosyltransferase/glycogen phosphorylase"/>
    <property type="match status" value="1"/>
</dbReference>
<dbReference type="RefSeq" id="WP_024479203.1">
    <property type="nucleotide sequence ID" value="NZ_FNBD01000005.1"/>
</dbReference>
<keyword evidence="1 4" id="KW-0808">Transferase</keyword>
<sequence>MKINYYFRHPKVGHSIHRVFRTLIEEVEKSADISILEMPNKGSMPLDLLKNNIYTYKSRDKNTIHHVTGHIHDVLLALVGVKTVLTIHDLVFLDNVKNPLKKFYKWLFWLYLPLKIADKVVCISNQTKQNILSKLNTDKLLVIYNAVDPIFSFQEKEFNKKKPIILHIGTGWNKNLIKSIEALEGIPCHLRIIGKIKEDQINFLNKHGVEYSNALNLTDLDIKNEYLNCDIVNFPSIYEGFGMPIIEGQQTGRIVVTSKIEPMIEVAQEAAAFVQPDDVASIRQTYLKIINDDLFREETIKNGYINAQRFSVKNISKQYIELYKKLS</sequence>
<dbReference type="Gene3D" id="3.40.50.2000">
    <property type="entry name" value="Glycogen Phosphorylase B"/>
    <property type="match status" value="2"/>
</dbReference>
<feature type="domain" description="Glycosyl transferase family 1" evidence="2">
    <location>
        <begin position="153"/>
        <end position="304"/>
    </location>
</feature>
<name>A0A1G7H6W5_9FLAO</name>
<evidence type="ECO:0000259" key="2">
    <source>
        <dbReference type="Pfam" id="PF00534"/>
    </source>
</evidence>
<organism evidence="4 5">
    <name type="scientific">Cellulophaga baltica</name>
    <dbReference type="NCBI Taxonomy" id="76594"/>
    <lineage>
        <taxon>Bacteria</taxon>
        <taxon>Pseudomonadati</taxon>
        <taxon>Bacteroidota</taxon>
        <taxon>Flavobacteriia</taxon>
        <taxon>Flavobacteriales</taxon>
        <taxon>Flavobacteriaceae</taxon>
        <taxon>Cellulophaga</taxon>
    </lineage>
</organism>
<dbReference type="InterPro" id="IPR028098">
    <property type="entry name" value="Glyco_trans_4-like_N"/>
</dbReference>
<dbReference type="PANTHER" id="PTHR46401:SF2">
    <property type="entry name" value="GLYCOSYLTRANSFERASE WBBK-RELATED"/>
    <property type="match status" value="1"/>
</dbReference>
<feature type="domain" description="Glycosyltransferase subfamily 4-like N-terminal" evidence="3">
    <location>
        <begin position="65"/>
        <end position="149"/>
    </location>
</feature>
<evidence type="ECO:0000313" key="5">
    <source>
        <dbReference type="Proteomes" id="UP000182114"/>
    </source>
</evidence>
<evidence type="ECO:0000256" key="1">
    <source>
        <dbReference type="ARBA" id="ARBA00022679"/>
    </source>
</evidence>
<dbReference type="InterPro" id="IPR001296">
    <property type="entry name" value="Glyco_trans_1"/>
</dbReference>
<evidence type="ECO:0000313" key="4">
    <source>
        <dbReference type="EMBL" id="SDE96115.1"/>
    </source>
</evidence>
<proteinExistence type="predicted"/>
<accession>A0A1G7H6W5</accession>